<accession>A0A5J4UD83</accession>
<feature type="non-terminal residue" evidence="1">
    <location>
        <position position="1"/>
    </location>
</feature>
<organism evidence="1 2">
    <name type="scientific">Streblomastix strix</name>
    <dbReference type="NCBI Taxonomy" id="222440"/>
    <lineage>
        <taxon>Eukaryota</taxon>
        <taxon>Metamonada</taxon>
        <taxon>Preaxostyla</taxon>
        <taxon>Oxymonadida</taxon>
        <taxon>Streblomastigidae</taxon>
        <taxon>Streblomastix</taxon>
    </lineage>
</organism>
<gene>
    <name evidence="1" type="ORF">EZS28_036289</name>
</gene>
<dbReference type="Proteomes" id="UP000324800">
    <property type="component" value="Unassembled WGS sequence"/>
</dbReference>
<evidence type="ECO:0000313" key="2">
    <source>
        <dbReference type="Proteomes" id="UP000324800"/>
    </source>
</evidence>
<dbReference type="AlphaFoldDB" id="A0A5J4UD83"/>
<sequence length="800" mass="85221">TDGTIDIDDVTFSTCNCTQPGNGGAIAIVQEDDGKIIINNVQFTSCKTLNGTEVYGWGGAIFIKTSVAASSLTLDNFKLTDLVFSFDCSSIANAGHYIDIQSLDTADTGANIETKYLLTVNDTTNLYTNETYRILYMGIKTDDVNNGQNSPSKHCPLFTTCNIGEYYVKTGGNNQKGCFDSSINHCLNFDADKLKDTSNLNGDGKYIVYVVDSTTIPNKLEITQASTEFPRTFRNDGESSTAFRPIEYGTNGQFDINGGNVLFNYINFVIASNSGSMILIRTSTSQASLQNCQLSMGDLTSNSHQFIERVMGKLIINFLNTSTTEDISTVIDLITISAIEGDVSITSGTFGTTTYGISSTSSRVISASVGGSVAQQLEISSSSFTQCTNSNGNGGAMHLEIGSRGEIQLNGITMSGCQSKSGGAVYSTISGDGKLTIKDGCQFISCSSSGNGGAIYAVLNSGATGIFSITGTSSTFTSCTVSSESGLGGAIYLDLASGTETQYDLTGASYSTATDKLNNAQYGKNLFIKAANLRTAVPLSSQTKIGAGTDEYEEANPYNLMGYDGSNILAIPLYYIYSAVKNEIYHVNNAVESYTIGSGYNNTFCGHYGWPCLTIGYGLEQSSISNNRYIIGIISGYKLRSQLMLKIDSQVIKIQNSIDDSSKNPAVNSILLIEDQGKLSITAGSVSFDKITFSINENATAGYVITGESESIEIIMNYCQMIMRSGSATIQSGLIELSKGSLSINGLDVNDIRIQSKSMIKVNERAGNVNLESCSFKRLTRIGTNSKGGVIEAVIGSENG</sequence>
<evidence type="ECO:0000313" key="1">
    <source>
        <dbReference type="EMBL" id="KAA6368184.1"/>
    </source>
</evidence>
<reference evidence="1 2" key="1">
    <citation type="submission" date="2019-03" db="EMBL/GenBank/DDBJ databases">
        <title>Single cell metagenomics reveals metabolic interactions within the superorganism composed of flagellate Streblomastix strix and complex community of Bacteroidetes bacteria on its surface.</title>
        <authorList>
            <person name="Treitli S.C."/>
            <person name="Kolisko M."/>
            <person name="Husnik F."/>
            <person name="Keeling P."/>
            <person name="Hampl V."/>
        </authorList>
    </citation>
    <scope>NUCLEOTIDE SEQUENCE [LARGE SCALE GENOMIC DNA]</scope>
    <source>
        <strain evidence="1">ST1C</strain>
    </source>
</reference>
<dbReference type="EMBL" id="SNRW01017601">
    <property type="protein sequence ID" value="KAA6368184.1"/>
    <property type="molecule type" value="Genomic_DNA"/>
</dbReference>
<proteinExistence type="predicted"/>
<name>A0A5J4UD83_9EUKA</name>
<protein>
    <submittedName>
        <fullName evidence="1">Uncharacterized protein</fullName>
    </submittedName>
</protein>
<comment type="caution">
    <text evidence="1">The sequence shown here is derived from an EMBL/GenBank/DDBJ whole genome shotgun (WGS) entry which is preliminary data.</text>
</comment>
<feature type="non-terminal residue" evidence="1">
    <location>
        <position position="800"/>
    </location>
</feature>